<evidence type="ECO:0000256" key="3">
    <source>
        <dbReference type="ARBA" id="ARBA00022475"/>
    </source>
</evidence>
<keyword evidence="5 8" id="KW-0653">Protein transport</keyword>
<comment type="subcellular location">
    <subcellularLocation>
        <location evidence="1">Cell membrane</location>
        <topology evidence="1">Multi-pass membrane protein</topology>
    </subcellularLocation>
    <subcellularLocation>
        <location evidence="8">Membrane</location>
        <topology evidence="8">Multi-pass membrane protein</topology>
    </subcellularLocation>
</comment>
<comment type="similarity">
    <text evidence="8">Belongs to the exbB/tolQ family.</text>
</comment>
<dbReference type="GO" id="GO:0017038">
    <property type="term" value="P:protein import"/>
    <property type="evidence" value="ECO:0007669"/>
    <property type="project" value="TreeGrafter"/>
</dbReference>
<dbReference type="OrthoDB" id="4045at2"/>
<dbReference type="GO" id="GO:0005886">
    <property type="term" value="C:plasma membrane"/>
    <property type="evidence" value="ECO:0007669"/>
    <property type="project" value="UniProtKB-SubCell"/>
</dbReference>
<evidence type="ECO:0000259" key="10">
    <source>
        <dbReference type="Pfam" id="PF01618"/>
    </source>
</evidence>
<evidence type="ECO:0000256" key="5">
    <source>
        <dbReference type="ARBA" id="ARBA00022927"/>
    </source>
</evidence>
<evidence type="ECO:0000256" key="2">
    <source>
        <dbReference type="ARBA" id="ARBA00022448"/>
    </source>
</evidence>
<protein>
    <submittedName>
        <fullName evidence="11">MotA/TolQ/ExbB proton channel family protein</fullName>
    </submittedName>
</protein>
<keyword evidence="4 9" id="KW-0812">Transmembrane</keyword>
<evidence type="ECO:0000256" key="9">
    <source>
        <dbReference type="SAM" id="Phobius"/>
    </source>
</evidence>
<evidence type="ECO:0000313" key="12">
    <source>
        <dbReference type="Proteomes" id="UP000324065"/>
    </source>
</evidence>
<keyword evidence="3" id="KW-1003">Cell membrane</keyword>
<evidence type="ECO:0000256" key="7">
    <source>
        <dbReference type="ARBA" id="ARBA00023136"/>
    </source>
</evidence>
<name>A0A5M6IHH0_9PROT</name>
<accession>A0A5M6IHH0</accession>
<dbReference type="AlphaFoldDB" id="A0A5M6IHH0"/>
<gene>
    <name evidence="11" type="ORF">F1188_00735</name>
</gene>
<dbReference type="PANTHER" id="PTHR30625">
    <property type="entry name" value="PROTEIN TOLQ"/>
    <property type="match status" value="1"/>
</dbReference>
<dbReference type="EMBL" id="VWPJ01000001">
    <property type="protein sequence ID" value="KAA5607674.1"/>
    <property type="molecule type" value="Genomic_DNA"/>
</dbReference>
<evidence type="ECO:0000256" key="6">
    <source>
        <dbReference type="ARBA" id="ARBA00022989"/>
    </source>
</evidence>
<sequence length="212" mass="21904">MELLGGWLEAGGPIIVILAALALSSLALIVGKAFQLAGTLNGQARREAAVEAWRAGDQETTTEALADGRRPADRVLATAMAGLDAGLDRDAVREDVERHGNAELEHLRRHLRTLEVIATVSPLLGLLGTVLGLIQSLQGLEMAGGSANASVLAGGIWQALLTTAVGLLVAIPAAIAASLMAARVDHVGHGIEDSVARLMVAARDIPGRRAQS</sequence>
<organism evidence="11 12">
    <name type="scientific">Roseospira marina</name>
    <dbReference type="NCBI Taxonomy" id="140057"/>
    <lineage>
        <taxon>Bacteria</taxon>
        <taxon>Pseudomonadati</taxon>
        <taxon>Pseudomonadota</taxon>
        <taxon>Alphaproteobacteria</taxon>
        <taxon>Rhodospirillales</taxon>
        <taxon>Rhodospirillaceae</taxon>
        <taxon>Roseospira</taxon>
    </lineage>
</organism>
<dbReference type="InterPro" id="IPR050790">
    <property type="entry name" value="ExbB/TolQ_transport"/>
</dbReference>
<feature type="transmembrane region" description="Helical" evidence="9">
    <location>
        <begin position="116"/>
        <end position="136"/>
    </location>
</feature>
<keyword evidence="2 8" id="KW-0813">Transport</keyword>
<feature type="transmembrane region" description="Helical" evidence="9">
    <location>
        <begin position="12"/>
        <end position="31"/>
    </location>
</feature>
<comment type="caution">
    <text evidence="11">The sequence shown here is derived from an EMBL/GenBank/DDBJ whole genome shotgun (WGS) entry which is preliminary data.</text>
</comment>
<feature type="domain" description="MotA/TolQ/ExbB proton channel" evidence="10">
    <location>
        <begin position="70"/>
        <end position="188"/>
    </location>
</feature>
<evidence type="ECO:0000313" key="11">
    <source>
        <dbReference type="EMBL" id="KAA5607674.1"/>
    </source>
</evidence>
<feature type="transmembrane region" description="Helical" evidence="9">
    <location>
        <begin position="156"/>
        <end position="182"/>
    </location>
</feature>
<keyword evidence="6 9" id="KW-1133">Transmembrane helix</keyword>
<evidence type="ECO:0000256" key="1">
    <source>
        <dbReference type="ARBA" id="ARBA00004651"/>
    </source>
</evidence>
<dbReference type="Proteomes" id="UP000324065">
    <property type="component" value="Unassembled WGS sequence"/>
</dbReference>
<reference evidence="11 12" key="1">
    <citation type="submission" date="2019-09" db="EMBL/GenBank/DDBJ databases">
        <title>Genome sequence of Roseospira marina, one of the more divergent members of the non-sulfur purple photosynthetic bacterial family, the Rhodospirillaceae.</title>
        <authorList>
            <person name="Meyer T."/>
            <person name="Kyndt J."/>
        </authorList>
    </citation>
    <scope>NUCLEOTIDE SEQUENCE [LARGE SCALE GENOMIC DNA]</scope>
    <source>
        <strain evidence="11 12">DSM 15113</strain>
    </source>
</reference>
<dbReference type="Pfam" id="PF01618">
    <property type="entry name" value="MotA_ExbB"/>
    <property type="match status" value="1"/>
</dbReference>
<keyword evidence="7 9" id="KW-0472">Membrane</keyword>
<evidence type="ECO:0000256" key="4">
    <source>
        <dbReference type="ARBA" id="ARBA00022692"/>
    </source>
</evidence>
<evidence type="ECO:0000256" key="8">
    <source>
        <dbReference type="RuleBase" id="RU004057"/>
    </source>
</evidence>
<dbReference type="InterPro" id="IPR002898">
    <property type="entry name" value="MotA_ExbB_proton_chnl"/>
</dbReference>
<dbReference type="PANTHER" id="PTHR30625:SF15">
    <property type="entry name" value="BIOPOLYMER TRANSPORT PROTEIN EXBB"/>
    <property type="match status" value="1"/>
</dbReference>
<keyword evidence="12" id="KW-1185">Reference proteome</keyword>
<proteinExistence type="inferred from homology"/>